<proteinExistence type="predicted"/>
<reference evidence="1 2" key="1">
    <citation type="journal article" date="2023" name="Plants (Basel)">
        <title>Bridging the Gap: Combining Genomics and Transcriptomics Approaches to Understand Stylosanthes scabra, an Orphan Legume from the Brazilian Caatinga.</title>
        <authorList>
            <person name="Ferreira-Neto J.R.C."/>
            <person name="da Silva M.D."/>
            <person name="Binneck E."/>
            <person name="de Melo N.F."/>
            <person name="da Silva R.H."/>
            <person name="de Melo A.L.T.M."/>
            <person name="Pandolfi V."/>
            <person name="Bustamante F.O."/>
            <person name="Brasileiro-Vidal A.C."/>
            <person name="Benko-Iseppon A.M."/>
        </authorList>
    </citation>
    <scope>NUCLEOTIDE SEQUENCE [LARGE SCALE GENOMIC DNA]</scope>
    <source>
        <tissue evidence="1">Leaves</tissue>
    </source>
</reference>
<accession>A0ABU6Q703</accession>
<dbReference type="Proteomes" id="UP001341840">
    <property type="component" value="Unassembled WGS sequence"/>
</dbReference>
<keyword evidence="2" id="KW-1185">Reference proteome</keyword>
<sequence length="146" mass="16998">MMLLEEAELEYGFQFDGPICLPCNVDFFFKVLAQIMDCDDYCAQKQEQQEDEEEEDIIINKNSNNNNNKVKGYYYSFLVLLVSSKRFLCYARNNGEHHHHGPYKVMDSEMVRETNKVGWAFPRTDNLPSSSTFTPLSNQQLHVSQP</sequence>
<dbReference type="EMBL" id="JASCZI010000044">
    <property type="protein sequence ID" value="MED6107627.1"/>
    <property type="molecule type" value="Genomic_DNA"/>
</dbReference>
<protein>
    <submittedName>
        <fullName evidence="1">Uncharacterized protein</fullName>
    </submittedName>
</protein>
<name>A0ABU6Q703_9FABA</name>
<organism evidence="1 2">
    <name type="scientific">Stylosanthes scabra</name>
    <dbReference type="NCBI Taxonomy" id="79078"/>
    <lineage>
        <taxon>Eukaryota</taxon>
        <taxon>Viridiplantae</taxon>
        <taxon>Streptophyta</taxon>
        <taxon>Embryophyta</taxon>
        <taxon>Tracheophyta</taxon>
        <taxon>Spermatophyta</taxon>
        <taxon>Magnoliopsida</taxon>
        <taxon>eudicotyledons</taxon>
        <taxon>Gunneridae</taxon>
        <taxon>Pentapetalae</taxon>
        <taxon>rosids</taxon>
        <taxon>fabids</taxon>
        <taxon>Fabales</taxon>
        <taxon>Fabaceae</taxon>
        <taxon>Papilionoideae</taxon>
        <taxon>50 kb inversion clade</taxon>
        <taxon>dalbergioids sensu lato</taxon>
        <taxon>Dalbergieae</taxon>
        <taxon>Pterocarpus clade</taxon>
        <taxon>Stylosanthes</taxon>
    </lineage>
</organism>
<evidence type="ECO:0000313" key="2">
    <source>
        <dbReference type="Proteomes" id="UP001341840"/>
    </source>
</evidence>
<evidence type="ECO:0000313" key="1">
    <source>
        <dbReference type="EMBL" id="MED6107627.1"/>
    </source>
</evidence>
<gene>
    <name evidence="1" type="ORF">PIB30_015802</name>
</gene>
<comment type="caution">
    <text evidence="1">The sequence shown here is derived from an EMBL/GenBank/DDBJ whole genome shotgun (WGS) entry which is preliminary data.</text>
</comment>